<comment type="caution">
    <text evidence="2">The sequence shown here is derived from an EMBL/GenBank/DDBJ whole genome shotgun (WGS) entry which is preliminary data.</text>
</comment>
<reference evidence="2" key="1">
    <citation type="submission" date="2019-09" db="EMBL/GenBank/DDBJ databases">
        <title>Characterisation of the sponge microbiome using genome-centric metagenomics.</title>
        <authorList>
            <person name="Engelberts J.P."/>
            <person name="Robbins S.J."/>
            <person name="De Goeij J.M."/>
            <person name="Aranda M."/>
            <person name="Bell S.C."/>
            <person name="Webster N.S."/>
        </authorList>
    </citation>
    <scope>NUCLEOTIDE SEQUENCE</scope>
    <source>
        <strain evidence="2">SB0662_bin_9</strain>
    </source>
</reference>
<protein>
    <recommendedName>
        <fullName evidence="1">DUF5703 domain-containing protein</fullName>
    </recommendedName>
</protein>
<dbReference type="InterPro" id="IPR043757">
    <property type="entry name" value="DUF5703_N"/>
</dbReference>
<dbReference type="AlphaFoldDB" id="A0A6B1DMX1"/>
<dbReference type="Gene3D" id="1.50.10.10">
    <property type="match status" value="1"/>
</dbReference>
<dbReference type="InterPro" id="IPR008928">
    <property type="entry name" value="6-hairpin_glycosidase_sf"/>
</dbReference>
<feature type="domain" description="DUF5703" evidence="1">
    <location>
        <begin position="10"/>
        <end position="292"/>
    </location>
</feature>
<dbReference type="Gene3D" id="2.70.98.50">
    <property type="entry name" value="putative glycoside hydrolase family protein from bacillus halodurans"/>
    <property type="match status" value="1"/>
</dbReference>
<gene>
    <name evidence="2" type="ORF">F4Y08_00605</name>
</gene>
<dbReference type="GO" id="GO:0005975">
    <property type="term" value="P:carbohydrate metabolic process"/>
    <property type="evidence" value="ECO:0007669"/>
    <property type="project" value="InterPro"/>
</dbReference>
<dbReference type="Pfam" id="PF18961">
    <property type="entry name" value="DUF5703_N"/>
    <property type="match status" value="1"/>
</dbReference>
<proteinExistence type="predicted"/>
<dbReference type="EMBL" id="VXPY01000007">
    <property type="protein sequence ID" value="MYD88830.1"/>
    <property type="molecule type" value="Genomic_DNA"/>
</dbReference>
<organism evidence="2">
    <name type="scientific">Caldilineaceae bacterium SB0662_bin_9</name>
    <dbReference type="NCBI Taxonomy" id="2605258"/>
    <lineage>
        <taxon>Bacteria</taxon>
        <taxon>Bacillati</taxon>
        <taxon>Chloroflexota</taxon>
        <taxon>Caldilineae</taxon>
        <taxon>Caldilineales</taxon>
        <taxon>Caldilineaceae</taxon>
    </lineage>
</organism>
<dbReference type="SUPFAM" id="SSF48208">
    <property type="entry name" value="Six-hairpin glycosidases"/>
    <property type="match status" value="1"/>
</dbReference>
<name>A0A6B1DMX1_9CHLR</name>
<accession>A0A6B1DMX1</accession>
<dbReference type="InterPro" id="IPR012341">
    <property type="entry name" value="6hp_glycosidase-like_sf"/>
</dbReference>
<evidence type="ECO:0000313" key="2">
    <source>
        <dbReference type="EMBL" id="MYD88830.1"/>
    </source>
</evidence>
<evidence type="ECO:0000259" key="1">
    <source>
        <dbReference type="Pfam" id="PF18961"/>
    </source>
</evidence>
<sequence length="751" mass="85982">MSDPRAHNVVWHSPSHDAQGSVPLGNGEIGLNAWVSLQGELLFYLARTDAWDDNGRLLKLGRVRIALDPPPNPSRLRQTLDLPTGTWHVQYGPSSDHRDAAQVDLQLWVDAHHPVVHVRIDAEEPVTATAHIELWRTEREELEELQISDIMLDRERPDQKREPTIIEPDTILEDLPDWIGWHHHNTKSVGPALTAELQGLDGFEREDPLLDRIFGAALITSEGVRESDVALRSRRDRRVDFQIPVLALHPASPAAWRTAMEELIASVREADGTARRAAHKEWWQAFWDRSWIEVSGRNPEAAREAELVSRSYALQRYVQACAGRGRYPIKFNGSLFTVPYPGKQGDADYRRWGPGYWWQNTRLPYYNMCAAGDYEMLQPLFRMYAQDMLELWRHRTRRYFGFDGIFFSECVYFWGDVFTETYGWKPFAERDDPLQESGYHKWEWVGGLELAFLMLDYCEHTEDRQFLRETAVPFADLTLQFFANFYDTGEDGKLVMHPAQVLETWWESTNPLPEIAGIRAVAARLLALPADAAPADRRAAWEDLLRKVPELPVREEEGVRMLAPADSYSNLRNIENGELYAVFPFRLLSFERENRELALAALRHRSFLGHYGWRQNDLFLAYLGLAESARDAVVTRAGTRNHDSFGQWNPELAQQNLSRFPGFWGPNFDWYPDQCHGGVLNTALQAMLLQCDGRKIFLGPAWPADWDVSFKLHAPFQTTIEGTVIKGAVTYRVTPSDRAADVTVCLDSNSA</sequence>